<feature type="transmembrane region" description="Helical" evidence="1">
    <location>
        <begin position="36"/>
        <end position="54"/>
    </location>
</feature>
<keyword evidence="1" id="KW-1133">Transmembrane helix</keyword>
<reference evidence="2 3" key="1">
    <citation type="journal article" date="2013" name="PLoS Genet.">
        <title>Comparative genome structure, secondary metabolite, and effector coding capacity across Cochliobolus pathogens.</title>
        <authorList>
            <person name="Condon B.J."/>
            <person name="Leng Y."/>
            <person name="Wu D."/>
            <person name="Bushley K.E."/>
            <person name="Ohm R.A."/>
            <person name="Otillar R."/>
            <person name="Martin J."/>
            <person name="Schackwitz W."/>
            <person name="Grimwood J."/>
            <person name="MohdZainudin N."/>
            <person name="Xue C."/>
            <person name="Wang R."/>
            <person name="Manning V.A."/>
            <person name="Dhillon B."/>
            <person name="Tu Z.J."/>
            <person name="Steffenson B.J."/>
            <person name="Salamov A."/>
            <person name="Sun H."/>
            <person name="Lowry S."/>
            <person name="LaButti K."/>
            <person name="Han J."/>
            <person name="Copeland A."/>
            <person name="Lindquist E."/>
            <person name="Barry K."/>
            <person name="Schmutz J."/>
            <person name="Baker S.E."/>
            <person name="Ciuffetti L.M."/>
            <person name="Grigoriev I.V."/>
            <person name="Zhong S."/>
            <person name="Turgeon B.G."/>
        </authorList>
    </citation>
    <scope>NUCLEOTIDE SEQUENCE [LARGE SCALE GENOMIC DNA]</scope>
    <source>
        <strain evidence="2 3">ATCC 44560</strain>
    </source>
</reference>
<dbReference type="OrthoDB" id="3795875at2759"/>
<dbReference type="KEGG" id="bor:COCMIDRAFT_106148"/>
<evidence type="ECO:0000313" key="2">
    <source>
        <dbReference type="EMBL" id="EUC41441.1"/>
    </source>
</evidence>
<dbReference type="GeneID" id="19118809"/>
<dbReference type="HOGENOM" id="CLU_2967134_0_0_1"/>
<keyword evidence="1" id="KW-0472">Membrane</keyword>
<dbReference type="AlphaFoldDB" id="W6ZCI0"/>
<accession>W6ZCI0</accession>
<dbReference type="EMBL" id="KI964102">
    <property type="protein sequence ID" value="EUC41441.1"/>
    <property type="molecule type" value="Genomic_DNA"/>
</dbReference>
<gene>
    <name evidence="2" type="ORF">COCMIDRAFT_106148</name>
</gene>
<keyword evidence="1" id="KW-0812">Transmembrane</keyword>
<keyword evidence="3" id="KW-1185">Reference proteome</keyword>
<proteinExistence type="predicted"/>
<dbReference type="Proteomes" id="UP000054032">
    <property type="component" value="Unassembled WGS sequence"/>
</dbReference>
<dbReference type="RefSeq" id="XP_007692039.1">
    <property type="nucleotide sequence ID" value="XM_007693849.1"/>
</dbReference>
<protein>
    <submittedName>
        <fullName evidence="2">Uncharacterized protein</fullName>
    </submittedName>
</protein>
<name>W6ZCI0_COCMI</name>
<organism evidence="2 3">
    <name type="scientific">Bipolaris oryzae ATCC 44560</name>
    <dbReference type="NCBI Taxonomy" id="930090"/>
    <lineage>
        <taxon>Eukaryota</taxon>
        <taxon>Fungi</taxon>
        <taxon>Dikarya</taxon>
        <taxon>Ascomycota</taxon>
        <taxon>Pezizomycotina</taxon>
        <taxon>Dothideomycetes</taxon>
        <taxon>Pleosporomycetidae</taxon>
        <taxon>Pleosporales</taxon>
        <taxon>Pleosporineae</taxon>
        <taxon>Pleosporaceae</taxon>
        <taxon>Bipolaris</taxon>
    </lineage>
</organism>
<evidence type="ECO:0000313" key="3">
    <source>
        <dbReference type="Proteomes" id="UP000054032"/>
    </source>
</evidence>
<feature type="non-terminal residue" evidence="2">
    <location>
        <position position="1"/>
    </location>
</feature>
<sequence>ILSNLKDSSLRPRVLFYIRKDLEIEVNPYISDNNDLIAIKVLATILNLYIYNIYNKKSL</sequence>
<evidence type="ECO:0000256" key="1">
    <source>
        <dbReference type="SAM" id="Phobius"/>
    </source>
</evidence>